<keyword evidence="1" id="KW-1185">Reference proteome</keyword>
<accession>A0A914PAA6</accession>
<reference evidence="2" key="1">
    <citation type="submission" date="2022-11" db="UniProtKB">
        <authorList>
            <consortium name="WormBaseParasite"/>
        </authorList>
    </citation>
    <scope>IDENTIFICATION</scope>
</reference>
<evidence type="ECO:0000313" key="2">
    <source>
        <dbReference type="WBParaSite" id="PDA_v2.g15004.t1"/>
    </source>
</evidence>
<dbReference type="AlphaFoldDB" id="A0A914PAA6"/>
<sequence>MAVVFNDNMDSSYLQAFNDLQSNLAKVNDADEENKLLDAFARNYMMPWQLWKKLLGGTGNSEDDFAKFLSIYPFCYQQKNLKALKEYAEGMKKFCEEIVNTDRYYLINRETIFPNCMKSLIAALKYPHDDIETTWIVYRINSCELWFLLAILNER</sequence>
<protein>
    <submittedName>
        <fullName evidence="2">Uncharacterized protein</fullName>
    </submittedName>
</protein>
<dbReference type="Proteomes" id="UP000887578">
    <property type="component" value="Unplaced"/>
</dbReference>
<proteinExistence type="predicted"/>
<name>A0A914PAA6_9BILA</name>
<evidence type="ECO:0000313" key="1">
    <source>
        <dbReference type="Proteomes" id="UP000887578"/>
    </source>
</evidence>
<organism evidence="1 2">
    <name type="scientific">Panagrolaimus davidi</name>
    <dbReference type="NCBI Taxonomy" id="227884"/>
    <lineage>
        <taxon>Eukaryota</taxon>
        <taxon>Metazoa</taxon>
        <taxon>Ecdysozoa</taxon>
        <taxon>Nematoda</taxon>
        <taxon>Chromadorea</taxon>
        <taxon>Rhabditida</taxon>
        <taxon>Tylenchina</taxon>
        <taxon>Panagrolaimomorpha</taxon>
        <taxon>Panagrolaimoidea</taxon>
        <taxon>Panagrolaimidae</taxon>
        <taxon>Panagrolaimus</taxon>
    </lineage>
</organism>
<dbReference type="WBParaSite" id="PDA_v2.g15004.t1">
    <property type="protein sequence ID" value="PDA_v2.g15004.t1"/>
    <property type="gene ID" value="PDA_v2.g15004"/>
</dbReference>